<evidence type="ECO:0000313" key="3">
    <source>
        <dbReference type="EMBL" id="CAD8071104.1"/>
    </source>
</evidence>
<keyword evidence="1" id="KW-0677">Repeat</keyword>
<protein>
    <recommendedName>
        <fullName evidence="5">Tetratricopeptide repeat protein</fullName>
    </recommendedName>
</protein>
<keyword evidence="4" id="KW-1185">Reference proteome</keyword>
<dbReference type="SMART" id="SM00028">
    <property type="entry name" value="TPR"/>
    <property type="match status" value="2"/>
</dbReference>
<proteinExistence type="predicted"/>
<accession>A0A8S1M7A0</accession>
<dbReference type="OrthoDB" id="319303at2759"/>
<evidence type="ECO:0008006" key="5">
    <source>
        <dbReference type="Google" id="ProtNLM"/>
    </source>
</evidence>
<dbReference type="PANTHER" id="PTHR44943:SF4">
    <property type="entry name" value="TPR REPEAT-CONTAINING PROTEIN MJ0798"/>
    <property type="match status" value="1"/>
</dbReference>
<dbReference type="PANTHER" id="PTHR44943">
    <property type="entry name" value="CELLULOSE SYNTHASE OPERON PROTEIN C"/>
    <property type="match status" value="1"/>
</dbReference>
<evidence type="ECO:0000256" key="1">
    <source>
        <dbReference type="ARBA" id="ARBA00022737"/>
    </source>
</evidence>
<comment type="caution">
    <text evidence="3">The sequence shown here is derived from an EMBL/GenBank/DDBJ whole genome shotgun (WGS) entry which is preliminary data.</text>
</comment>
<evidence type="ECO:0000256" key="2">
    <source>
        <dbReference type="ARBA" id="ARBA00022803"/>
    </source>
</evidence>
<evidence type="ECO:0000313" key="4">
    <source>
        <dbReference type="Proteomes" id="UP000692954"/>
    </source>
</evidence>
<dbReference type="EMBL" id="CAJJDN010000027">
    <property type="protein sequence ID" value="CAD8071104.1"/>
    <property type="molecule type" value="Genomic_DNA"/>
</dbReference>
<organism evidence="3 4">
    <name type="scientific">Paramecium sonneborni</name>
    <dbReference type="NCBI Taxonomy" id="65129"/>
    <lineage>
        <taxon>Eukaryota</taxon>
        <taxon>Sar</taxon>
        <taxon>Alveolata</taxon>
        <taxon>Ciliophora</taxon>
        <taxon>Intramacronucleata</taxon>
        <taxon>Oligohymenophorea</taxon>
        <taxon>Peniculida</taxon>
        <taxon>Parameciidae</taxon>
        <taxon>Paramecium</taxon>
    </lineage>
</organism>
<keyword evidence="2" id="KW-0802">TPR repeat</keyword>
<dbReference type="Proteomes" id="UP000692954">
    <property type="component" value="Unassembled WGS sequence"/>
</dbReference>
<gene>
    <name evidence="3" type="ORF">PSON_ATCC_30995.1.T0270331</name>
</gene>
<dbReference type="AlphaFoldDB" id="A0A8S1M7A0"/>
<sequence length="195" mass="23717">MLVKAMTKYKQNLLKQYDESNQESKFKILYDQTNEQIRQCYNEGILETDEETLQRFRIDFLLEINEKQEAIYFTDKYIEKYPKNVEGYQYKANILFEEKKFEQIIELYDQAIFHSPTNFQLQYEKALYLEKQERWVDALKCINLALKISPQSLHLYLQKFQSLAQLNHFKKARQCCRMIPNLYYDTDQEMAQCDF</sequence>
<name>A0A8S1M7A0_9CILI</name>
<dbReference type="InterPro" id="IPR051685">
    <property type="entry name" value="Ycf3/AcsC/BcsC/TPR_MFPF"/>
</dbReference>
<dbReference type="InterPro" id="IPR019734">
    <property type="entry name" value="TPR_rpt"/>
</dbReference>
<reference evidence="3" key="1">
    <citation type="submission" date="2021-01" db="EMBL/GenBank/DDBJ databases">
        <authorList>
            <consortium name="Genoscope - CEA"/>
            <person name="William W."/>
        </authorList>
    </citation>
    <scope>NUCLEOTIDE SEQUENCE</scope>
</reference>